<evidence type="ECO:0008006" key="4">
    <source>
        <dbReference type="Google" id="ProtNLM"/>
    </source>
</evidence>
<evidence type="ECO:0000256" key="1">
    <source>
        <dbReference type="SAM" id="Phobius"/>
    </source>
</evidence>
<feature type="transmembrane region" description="Helical" evidence="1">
    <location>
        <begin position="39"/>
        <end position="59"/>
    </location>
</feature>
<reference evidence="2 3" key="1">
    <citation type="submission" date="2023-06" db="EMBL/GenBank/DDBJ databases">
        <title>Novel species in genus Planococcus.</title>
        <authorList>
            <person name="Ning S."/>
        </authorList>
    </citation>
    <scope>NUCLEOTIDE SEQUENCE [LARGE SCALE GENOMIC DNA]</scope>
    <source>
        <strain evidence="2 3">N028</strain>
    </source>
</reference>
<name>A0ABT8MZ91_9BACL</name>
<sequence>MNGEMIVKIIIIILGAALLYGGVVYAKKNHEEFTEGTSSLTYSDSFIALIIVFLFGVFLSIGPWWLAKIVILLFGIALLYSGIFLL</sequence>
<gene>
    <name evidence="2" type="ORF">QWY14_02635</name>
</gene>
<dbReference type="EMBL" id="JAUJWV010000001">
    <property type="protein sequence ID" value="MDN7240665.1"/>
    <property type="molecule type" value="Genomic_DNA"/>
</dbReference>
<feature type="transmembrane region" description="Helical" evidence="1">
    <location>
        <begin position="6"/>
        <end position="27"/>
    </location>
</feature>
<dbReference type="RefSeq" id="WP_301722571.1">
    <property type="nucleotide sequence ID" value="NZ_JAUJWV010000001.1"/>
</dbReference>
<accession>A0ABT8MZ91</accession>
<comment type="caution">
    <text evidence="2">The sequence shown here is derived from an EMBL/GenBank/DDBJ whole genome shotgun (WGS) entry which is preliminary data.</text>
</comment>
<keyword evidence="3" id="KW-1185">Reference proteome</keyword>
<proteinExistence type="predicted"/>
<keyword evidence="1" id="KW-1133">Transmembrane helix</keyword>
<evidence type="ECO:0000313" key="3">
    <source>
        <dbReference type="Proteomes" id="UP001172055"/>
    </source>
</evidence>
<keyword evidence="1" id="KW-0812">Transmembrane</keyword>
<protein>
    <recommendedName>
        <fullName evidence="4">DUF3784 domain-containing protein</fullName>
    </recommendedName>
</protein>
<feature type="transmembrane region" description="Helical" evidence="1">
    <location>
        <begin position="65"/>
        <end position="85"/>
    </location>
</feature>
<keyword evidence="1" id="KW-0472">Membrane</keyword>
<dbReference type="Proteomes" id="UP001172055">
    <property type="component" value="Unassembled WGS sequence"/>
</dbReference>
<evidence type="ECO:0000313" key="2">
    <source>
        <dbReference type="EMBL" id="MDN7240665.1"/>
    </source>
</evidence>
<organism evidence="2 3">
    <name type="scientific">Planococcus shixiaomingii</name>
    <dbReference type="NCBI Taxonomy" id="3058393"/>
    <lineage>
        <taxon>Bacteria</taxon>
        <taxon>Bacillati</taxon>
        <taxon>Bacillota</taxon>
        <taxon>Bacilli</taxon>
        <taxon>Bacillales</taxon>
        <taxon>Caryophanaceae</taxon>
        <taxon>Planococcus</taxon>
    </lineage>
</organism>